<comment type="caution">
    <text evidence="7">The sequence shown here is derived from an EMBL/GenBank/DDBJ whole genome shotgun (WGS) entry which is preliminary data.</text>
</comment>
<keyword evidence="2 4" id="KW-0238">DNA-binding</keyword>
<organism evidence="7 8">
    <name type="scientific">Streptomyces caniferus</name>
    <dbReference type="NCBI Taxonomy" id="285557"/>
    <lineage>
        <taxon>Bacteria</taxon>
        <taxon>Bacillati</taxon>
        <taxon>Actinomycetota</taxon>
        <taxon>Actinomycetes</taxon>
        <taxon>Kitasatosporales</taxon>
        <taxon>Streptomycetaceae</taxon>
        <taxon>Streptomyces</taxon>
    </lineage>
</organism>
<dbReference type="InterPro" id="IPR001647">
    <property type="entry name" value="HTH_TetR"/>
</dbReference>
<dbReference type="PRINTS" id="PR00455">
    <property type="entry name" value="HTHTETR"/>
</dbReference>
<evidence type="ECO:0000256" key="2">
    <source>
        <dbReference type="ARBA" id="ARBA00023125"/>
    </source>
</evidence>
<proteinExistence type="predicted"/>
<accession>A0A640S4K0</accession>
<dbReference type="OrthoDB" id="2356263at2"/>
<sequence>MTPRRGDGPDAPTFTERARRQQLIDATIDLISTRGHPATSLSAIAERAGVSKAAVLYHFSSKDNLTRAALEQVMEQFGAYVTERLARADGPREAVIAYVRAMIGYQQANRRQVRVITEMLLDDGGGTSRSSEAESGGGTRLKTPGSHDTHGRWQALAELLTAGQKAGVLREFDVQTIALAIGGSIDGVIAHWLAHPELDLDAAAAELEEFTLNAIERRA</sequence>
<feature type="domain" description="HTH tetR-type" evidence="6">
    <location>
        <begin position="17"/>
        <end position="77"/>
    </location>
</feature>
<evidence type="ECO:0000256" key="3">
    <source>
        <dbReference type="ARBA" id="ARBA00023163"/>
    </source>
</evidence>
<dbReference type="InterPro" id="IPR050109">
    <property type="entry name" value="HTH-type_TetR-like_transc_reg"/>
</dbReference>
<feature type="DNA-binding region" description="H-T-H motif" evidence="4">
    <location>
        <begin position="40"/>
        <end position="59"/>
    </location>
</feature>
<evidence type="ECO:0000313" key="7">
    <source>
        <dbReference type="EMBL" id="GFE06028.1"/>
    </source>
</evidence>
<protein>
    <submittedName>
        <fullName evidence="7">TetR family transcriptional regulator</fullName>
    </submittedName>
</protein>
<dbReference type="GO" id="GO:0000976">
    <property type="term" value="F:transcription cis-regulatory region binding"/>
    <property type="evidence" value="ECO:0007669"/>
    <property type="project" value="TreeGrafter"/>
</dbReference>
<evidence type="ECO:0000259" key="6">
    <source>
        <dbReference type="PROSITE" id="PS50977"/>
    </source>
</evidence>
<dbReference type="PROSITE" id="PS50977">
    <property type="entry name" value="HTH_TETR_2"/>
    <property type="match status" value="1"/>
</dbReference>
<dbReference type="InterPro" id="IPR009057">
    <property type="entry name" value="Homeodomain-like_sf"/>
</dbReference>
<dbReference type="SUPFAM" id="SSF48498">
    <property type="entry name" value="Tetracyclin repressor-like, C-terminal domain"/>
    <property type="match status" value="1"/>
</dbReference>
<evidence type="ECO:0000256" key="4">
    <source>
        <dbReference type="PROSITE-ProRule" id="PRU00335"/>
    </source>
</evidence>
<reference evidence="7 8" key="1">
    <citation type="submission" date="2019-12" db="EMBL/GenBank/DDBJ databases">
        <title>Whole genome shotgun sequence of Streptomyces caniferus NBRC 15389.</title>
        <authorList>
            <person name="Ichikawa N."/>
            <person name="Kimura A."/>
            <person name="Kitahashi Y."/>
            <person name="Komaki H."/>
            <person name="Tamura T."/>
        </authorList>
    </citation>
    <scope>NUCLEOTIDE SEQUENCE [LARGE SCALE GENOMIC DNA]</scope>
    <source>
        <strain evidence="7 8">NBRC 15389</strain>
    </source>
</reference>
<dbReference type="SUPFAM" id="SSF46689">
    <property type="entry name" value="Homeodomain-like"/>
    <property type="match status" value="1"/>
</dbReference>
<name>A0A640S4K0_9ACTN</name>
<dbReference type="PANTHER" id="PTHR30055:SF234">
    <property type="entry name" value="HTH-TYPE TRANSCRIPTIONAL REGULATOR BETI"/>
    <property type="match status" value="1"/>
</dbReference>
<dbReference type="EMBL" id="BLIN01000003">
    <property type="protein sequence ID" value="GFE06028.1"/>
    <property type="molecule type" value="Genomic_DNA"/>
</dbReference>
<dbReference type="Proteomes" id="UP000435837">
    <property type="component" value="Unassembled WGS sequence"/>
</dbReference>
<dbReference type="GO" id="GO:0003700">
    <property type="term" value="F:DNA-binding transcription factor activity"/>
    <property type="evidence" value="ECO:0007669"/>
    <property type="project" value="TreeGrafter"/>
</dbReference>
<gene>
    <name evidence="7" type="ORF">Scani_22960</name>
</gene>
<feature type="region of interest" description="Disordered" evidence="5">
    <location>
        <begin position="124"/>
        <end position="148"/>
    </location>
</feature>
<dbReference type="Pfam" id="PF00440">
    <property type="entry name" value="TetR_N"/>
    <property type="match status" value="1"/>
</dbReference>
<evidence type="ECO:0000256" key="1">
    <source>
        <dbReference type="ARBA" id="ARBA00023015"/>
    </source>
</evidence>
<dbReference type="InterPro" id="IPR036271">
    <property type="entry name" value="Tet_transcr_reg_TetR-rel_C_sf"/>
</dbReference>
<dbReference type="Gene3D" id="1.10.357.10">
    <property type="entry name" value="Tetracycline Repressor, domain 2"/>
    <property type="match status" value="1"/>
</dbReference>
<dbReference type="RefSeq" id="WP_159473113.1">
    <property type="nucleotide sequence ID" value="NZ_BAAATH010000002.1"/>
</dbReference>
<evidence type="ECO:0000256" key="5">
    <source>
        <dbReference type="SAM" id="MobiDB-lite"/>
    </source>
</evidence>
<dbReference type="Gene3D" id="1.10.10.60">
    <property type="entry name" value="Homeodomain-like"/>
    <property type="match status" value="1"/>
</dbReference>
<keyword evidence="3" id="KW-0804">Transcription</keyword>
<dbReference type="AlphaFoldDB" id="A0A640S4K0"/>
<evidence type="ECO:0000313" key="8">
    <source>
        <dbReference type="Proteomes" id="UP000435837"/>
    </source>
</evidence>
<dbReference type="PANTHER" id="PTHR30055">
    <property type="entry name" value="HTH-TYPE TRANSCRIPTIONAL REGULATOR RUTR"/>
    <property type="match status" value="1"/>
</dbReference>
<keyword evidence="1" id="KW-0805">Transcription regulation</keyword>